<evidence type="ECO:0000256" key="1">
    <source>
        <dbReference type="SAM" id="Phobius"/>
    </source>
</evidence>
<evidence type="ECO:0000313" key="2">
    <source>
        <dbReference type="EMBL" id="MBC9984596.1"/>
    </source>
</evidence>
<gene>
    <name evidence="2" type="ORF">HA482_41200</name>
</gene>
<evidence type="ECO:0000313" key="3">
    <source>
        <dbReference type="Proteomes" id="UP000639516"/>
    </source>
</evidence>
<name>A0ABR7UKH3_9BRAD</name>
<keyword evidence="1" id="KW-0472">Membrane</keyword>
<sequence>MDWLNKRHHLKRLKLFFVVAGLVIAISLLKVFVHWMQFEFVTLSTLLTSAIGGAIFIIGFLLSGVLSDYKESERLPADIRVALEAIHDDAMCFAEKAKSFQLGSLRAILSGILVTLQKGLGHEGAHSRLQPVIAEIDKLTPVFAQMDSLGMPANFIVRLRGQQDQLRRCVFRIYHIQSMQFVPSVYILVKTLVAAIVLLLLFLETEGSPGTALIFGFISYMFIYALYLIETLEQPFRKDHESLDDVSLFLLREFADKLAQCDAADPATVVRDPGP</sequence>
<accession>A0ABR7UKH3</accession>
<evidence type="ECO:0008006" key="4">
    <source>
        <dbReference type="Google" id="ProtNLM"/>
    </source>
</evidence>
<feature type="transmembrane region" description="Helical" evidence="1">
    <location>
        <begin position="45"/>
        <end position="66"/>
    </location>
</feature>
<keyword evidence="3" id="KW-1185">Reference proteome</keyword>
<reference evidence="2 3" key="1">
    <citation type="journal article" date="2020" name="Arch. Microbiol.">
        <title>Bradyrhizobium campsiandrae sp. nov., a nitrogen-fixing bacterial strain isolated from a native leguminous tree from the Amazon adapted to flooded conditions.</title>
        <authorList>
            <person name="Cabral Michel D."/>
            <person name="Martins da Costa E."/>
            <person name="Azarias Guimaraes A."/>
            <person name="Soares de Carvalho T."/>
            <person name="Santos de Castro Caputo P."/>
            <person name="Willems A."/>
            <person name="de Souza Moreira F.M."/>
        </authorList>
    </citation>
    <scope>NUCLEOTIDE SEQUENCE [LARGE SCALE GENOMIC DNA]</scope>
    <source>
        <strain evidence="3">INPA 384B</strain>
    </source>
</reference>
<keyword evidence="1" id="KW-1133">Transmembrane helix</keyword>
<organism evidence="2 3">
    <name type="scientific">Bradyrhizobium campsiandrae</name>
    <dbReference type="NCBI Taxonomy" id="1729892"/>
    <lineage>
        <taxon>Bacteria</taxon>
        <taxon>Pseudomonadati</taxon>
        <taxon>Pseudomonadota</taxon>
        <taxon>Alphaproteobacteria</taxon>
        <taxon>Hyphomicrobiales</taxon>
        <taxon>Nitrobacteraceae</taxon>
        <taxon>Bradyrhizobium</taxon>
    </lineage>
</organism>
<feature type="transmembrane region" description="Helical" evidence="1">
    <location>
        <begin position="209"/>
        <end position="229"/>
    </location>
</feature>
<dbReference type="Proteomes" id="UP000639516">
    <property type="component" value="Unassembled WGS sequence"/>
</dbReference>
<comment type="caution">
    <text evidence="2">The sequence shown here is derived from an EMBL/GenBank/DDBJ whole genome shotgun (WGS) entry which is preliminary data.</text>
</comment>
<feature type="transmembrane region" description="Helical" evidence="1">
    <location>
        <begin position="12"/>
        <end position="33"/>
    </location>
</feature>
<proteinExistence type="predicted"/>
<feature type="transmembrane region" description="Helical" evidence="1">
    <location>
        <begin position="181"/>
        <end position="203"/>
    </location>
</feature>
<protein>
    <recommendedName>
        <fullName evidence="4">Bestrophin</fullName>
    </recommendedName>
</protein>
<dbReference type="RefSeq" id="WP_006022544.1">
    <property type="nucleotide sequence ID" value="NZ_JAANIH010000096.1"/>
</dbReference>
<dbReference type="EMBL" id="JAATTO010000126">
    <property type="protein sequence ID" value="MBC9984596.1"/>
    <property type="molecule type" value="Genomic_DNA"/>
</dbReference>
<keyword evidence="1" id="KW-0812">Transmembrane</keyword>